<evidence type="ECO:0000313" key="2">
    <source>
        <dbReference type="Proteomes" id="UP001638806"/>
    </source>
</evidence>
<comment type="caution">
    <text evidence="1">The sequence shown here is derived from an EMBL/GenBank/DDBJ whole genome shotgun (WGS) entry which is preliminary data.</text>
</comment>
<organism evidence="1 2">
    <name type="scientific">Purpureocillium lilacinum</name>
    <name type="common">Paecilomyces lilacinus</name>
    <dbReference type="NCBI Taxonomy" id="33203"/>
    <lineage>
        <taxon>Eukaryota</taxon>
        <taxon>Fungi</taxon>
        <taxon>Dikarya</taxon>
        <taxon>Ascomycota</taxon>
        <taxon>Pezizomycotina</taxon>
        <taxon>Sordariomycetes</taxon>
        <taxon>Hypocreomycetidae</taxon>
        <taxon>Hypocreales</taxon>
        <taxon>Ophiocordycipitaceae</taxon>
        <taxon>Purpureocillium</taxon>
    </lineage>
</organism>
<evidence type="ECO:0000313" key="1">
    <source>
        <dbReference type="EMBL" id="KAL3956331.1"/>
    </source>
</evidence>
<name>A0ACC4DJ63_PURLI</name>
<accession>A0ACC4DJ63</accession>
<dbReference type="EMBL" id="JBGNUJ010000008">
    <property type="protein sequence ID" value="KAL3956331.1"/>
    <property type="molecule type" value="Genomic_DNA"/>
</dbReference>
<keyword evidence="2" id="KW-1185">Reference proteome</keyword>
<dbReference type="Proteomes" id="UP001638806">
    <property type="component" value="Unassembled WGS sequence"/>
</dbReference>
<reference evidence="1" key="1">
    <citation type="submission" date="2024-12" db="EMBL/GenBank/DDBJ databases">
        <title>Comparative genomics and development of molecular markers within Purpureocillium lilacinum and among Purpureocillium species.</title>
        <authorList>
            <person name="Yeh Z.-Y."/>
            <person name="Ni N.-T."/>
            <person name="Lo P.-H."/>
            <person name="Mushyakhwo K."/>
            <person name="Lin C.-F."/>
            <person name="Nai Y.-S."/>
        </authorList>
    </citation>
    <scope>NUCLEOTIDE SEQUENCE</scope>
    <source>
        <tissue evidence="1">Conidia</tissue>
    </source>
</reference>
<gene>
    <name evidence="1" type="ORF">ACCO45_009177</name>
</gene>
<protein>
    <submittedName>
        <fullName evidence="1">Uncharacterized protein</fullName>
    </submittedName>
</protein>
<sequence length="92" mass="10024">MNNNRPSVDGKPGAAFAFKPRANLSSRELPSFSKTHRDSKTGIDAGPLREIGAMVNERAPPKAPLQSLENIEKPAESQLGRERSPTTTMLRP</sequence>
<proteinExistence type="predicted"/>